<feature type="region of interest" description="Disordered" evidence="1">
    <location>
        <begin position="21"/>
        <end position="48"/>
    </location>
</feature>
<evidence type="ECO:0000256" key="1">
    <source>
        <dbReference type="SAM" id="MobiDB-lite"/>
    </source>
</evidence>
<protein>
    <submittedName>
        <fullName evidence="4">PepSY domain-containing protein</fullName>
    </submittedName>
</protein>
<proteinExistence type="predicted"/>
<evidence type="ECO:0000313" key="4">
    <source>
        <dbReference type="EMBL" id="MFC6207349.1"/>
    </source>
</evidence>
<feature type="chain" id="PRO_5045692950" evidence="2">
    <location>
        <begin position="24"/>
        <end position="199"/>
    </location>
</feature>
<evidence type="ECO:0000256" key="2">
    <source>
        <dbReference type="SAM" id="SignalP"/>
    </source>
</evidence>
<reference evidence="5" key="1">
    <citation type="journal article" date="2019" name="Int. J. Syst. Evol. Microbiol.">
        <title>The Global Catalogue of Microorganisms (GCM) 10K type strain sequencing project: providing services to taxonomists for standard genome sequencing and annotation.</title>
        <authorList>
            <consortium name="The Broad Institute Genomics Platform"/>
            <consortium name="The Broad Institute Genome Sequencing Center for Infectious Disease"/>
            <person name="Wu L."/>
            <person name="Ma J."/>
        </authorList>
    </citation>
    <scope>NUCLEOTIDE SEQUENCE [LARGE SCALE GENOMIC DNA]</scope>
    <source>
        <strain evidence="5">CCM 8905</strain>
    </source>
</reference>
<organism evidence="4 5">
    <name type="scientific">Levilactobacillus tongjiangensis</name>
    <dbReference type="NCBI Taxonomy" id="2486023"/>
    <lineage>
        <taxon>Bacteria</taxon>
        <taxon>Bacillati</taxon>
        <taxon>Bacillota</taxon>
        <taxon>Bacilli</taxon>
        <taxon>Lactobacillales</taxon>
        <taxon>Lactobacillaceae</taxon>
        <taxon>Levilactobacillus</taxon>
    </lineage>
</organism>
<keyword evidence="2" id="KW-0732">Signal</keyword>
<dbReference type="Pfam" id="PF03413">
    <property type="entry name" value="PepSY"/>
    <property type="match status" value="2"/>
</dbReference>
<feature type="domain" description="PepSY" evidence="3">
    <location>
        <begin position="53"/>
        <end position="108"/>
    </location>
</feature>
<gene>
    <name evidence="4" type="ORF">ACFP1G_07640</name>
</gene>
<dbReference type="InterPro" id="IPR025711">
    <property type="entry name" value="PepSY"/>
</dbReference>
<keyword evidence="5" id="KW-1185">Reference proteome</keyword>
<dbReference type="PROSITE" id="PS51257">
    <property type="entry name" value="PROKAR_LIPOPROTEIN"/>
    <property type="match status" value="1"/>
</dbReference>
<evidence type="ECO:0000259" key="3">
    <source>
        <dbReference type="Pfam" id="PF03413"/>
    </source>
</evidence>
<name>A0ABW1SSG6_9LACO</name>
<accession>A0ABW1SSG6</accession>
<feature type="domain" description="PepSY" evidence="3">
    <location>
        <begin position="139"/>
        <end position="195"/>
    </location>
</feature>
<evidence type="ECO:0000313" key="5">
    <source>
        <dbReference type="Proteomes" id="UP001596254"/>
    </source>
</evidence>
<sequence length="199" mass="21238">MGKLGLTLLVTSLLLGGCGASQPATKQADSSSAASSSKLADTAATGNAQKKIKVSVEGAIRQFHQEFGNAAVVTELSLEPNGTRYAYKLSGVDSNREYELTVDAQNGKQHHARQEKLDADENQGVARKQEGIDTNQLQSLAAITRAATKKVSGHAISWSLDRENGQAQWEVKVKSGQVYHEVTLDASTGKVLATERDDD</sequence>
<comment type="caution">
    <text evidence="4">The sequence shown here is derived from an EMBL/GenBank/DDBJ whole genome shotgun (WGS) entry which is preliminary data.</text>
</comment>
<dbReference type="Gene3D" id="3.10.450.40">
    <property type="match status" value="2"/>
</dbReference>
<dbReference type="EMBL" id="JBHSSK010000021">
    <property type="protein sequence ID" value="MFC6207349.1"/>
    <property type="molecule type" value="Genomic_DNA"/>
</dbReference>
<feature type="compositionally biased region" description="Low complexity" evidence="1">
    <location>
        <begin position="24"/>
        <end position="44"/>
    </location>
</feature>
<dbReference type="RefSeq" id="WP_125691907.1">
    <property type="nucleotide sequence ID" value="NZ_JBHSSK010000021.1"/>
</dbReference>
<dbReference type="Proteomes" id="UP001596254">
    <property type="component" value="Unassembled WGS sequence"/>
</dbReference>
<feature type="signal peptide" evidence="2">
    <location>
        <begin position="1"/>
        <end position="23"/>
    </location>
</feature>